<feature type="transmembrane region" description="Helical" evidence="1">
    <location>
        <begin position="329"/>
        <end position="352"/>
    </location>
</feature>
<feature type="transmembrane region" description="Helical" evidence="1">
    <location>
        <begin position="233"/>
        <end position="257"/>
    </location>
</feature>
<proteinExistence type="predicted"/>
<dbReference type="PANTHER" id="PTHR38454">
    <property type="entry name" value="INTEGRAL MEMBRANE PROTEIN-RELATED"/>
    <property type="match status" value="1"/>
</dbReference>
<keyword evidence="3" id="KW-1185">Reference proteome</keyword>
<evidence type="ECO:0000313" key="3">
    <source>
        <dbReference type="Proteomes" id="UP000016057"/>
    </source>
</evidence>
<feature type="transmembrane region" description="Helical" evidence="1">
    <location>
        <begin position="20"/>
        <end position="41"/>
    </location>
</feature>
<feature type="transmembrane region" description="Helical" evidence="1">
    <location>
        <begin position="299"/>
        <end position="317"/>
    </location>
</feature>
<feature type="transmembrane region" description="Helical" evidence="1">
    <location>
        <begin position="358"/>
        <end position="377"/>
    </location>
</feature>
<reference evidence="2 3" key="1">
    <citation type="journal article" date="2013" name="Genome Announc.">
        <title>Draft Genome Sequence of Catellicoccus marimammalium, a Novel Species Commonly Found in Gull Feces.</title>
        <authorList>
            <person name="Weigand M.R."/>
            <person name="Ryu H."/>
            <person name="Bozcek L."/>
            <person name="Konstantinidis K.T."/>
            <person name="Santo Domingo J.W."/>
        </authorList>
    </citation>
    <scope>NUCLEOTIDE SEQUENCE [LARGE SCALE GENOMIC DNA]</scope>
    <source>
        <strain evidence="2 3">M35/04/3</strain>
    </source>
</reference>
<dbReference type="Proteomes" id="UP000016057">
    <property type="component" value="Unassembled WGS sequence"/>
</dbReference>
<dbReference type="PATRIC" id="fig|1234409.3.peg.930"/>
<dbReference type="OrthoDB" id="9815466at2"/>
<comment type="caution">
    <text evidence="2">The sequence shown here is derived from an EMBL/GenBank/DDBJ whole genome shotgun (WGS) entry which is preliminary data.</text>
</comment>
<feature type="transmembrane region" description="Helical" evidence="1">
    <location>
        <begin position="164"/>
        <end position="185"/>
    </location>
</feature>
<accession>K8ZK67</accession>
<feature type="transmembrane region" description="Helical" evidence="1">
    <location>
        <begin position="197"/>
        <end position="221"/>
    </location>
</feature>
<organism evidence="2 3">
    <name type="scientific">Catellicoccus marimammalium M35/04/3</name>
    <dbReference type="NCBI Taxonomy" id="1234409"/>
    <lineage>
        <taxon>Bacteria</taxon>
        <taxon>Bacillati</taxon>
        <taxon>Bacillota</taxon>
        <taxon>Bacilli</taxon>
        <taxon>Lactobacillales</taxon>
        <taxon>Enterococcaceae</taxon>
        <taxon>Catellicoccus</taxon>
    </lineage>
</organism>
<dbReference type="eggNOG" id="COG4485">
    <property type="taxonomic scope" value="Bacteria"/>
</dbReference>
<sequence>MMQKLFHNVKHYLQQNKIPLLFAFFIPLIVMVGLYASLGIYPGSSRSILASDAFSQFSNFHASFNNVLKGDQSPFYTFNAGLGLNYYALISYYLGGLFTPLVVFFNNSHMPDALYFLTLLKIACAGLACFVFVREVFPKLRTTLQLGLSTTYSLMSFTLAQSELIMWLDAFVYLPLVILGIHRLFAGKKPTVLFVSYLLLFISNYYFGFMIGLFSFFYFLICYANHWKEHKKIIIPYLITALLAGFAAMIMILPMFLDLRNNGETLTQIAKWKTDATGIWDLIAKNMVGVYDTTKYNSIPFIYIGLLPLIFAVFAFFKKTLTIVQKVGFFLLGALLVASFYIEPLNLVWHGFHSPYMFLFRYSFLFSFLILVLAAYGLEAWTKENSFQVAGISIAWIFIFSLFWFIHKNGTYVYIQPIQYYLTMIFLCFYTLFFICYQRKILPFHWIGFLTLFTMTVEATTNGYFMLNGILDDWNYASRSLYTEPRKDILPLVEKSKELSHGVKYRLEDLDPISVNDSFNFNYSGVGMFSSIRNRNSSSLMNQLGFRARGTALNARYENNTLLMDSLLGVRYNISKSPVTKFGFKEVDKKGDYRLFENQYALPLGVKTSNAYQDIKWVDNDNLGDQKNLVNALSGQNNIYYTSSRPKLVEEENSIVRTEKGIATFKAIDSSKPQNLIYEVFIPAWSQAYFSIFPENFGAVSGTSATVSKVGGGHKSDIKMTGQYYNLGYFDKNTKLRFRLTLEGKGEVKLVSPPVINLNLKAYEKAFKTLKENEVPFKVKGRKAEATITMEKGQTNVFTTIPFDKGWSVYVDDKKVEAQSFRDGFLTFSVPEGKHKIELSFFPQGLKVGIVLFVLCTTAFFFYQRKYRKERYLS</sequence>
<protein>
    <submittedName>
        <fullName evidence="2">ABC transporter, permease protein</fullName>
    </submittedName>
</protein>
<keyword evidence="1" id="KW-0472">Membrane</keyword>
<dbReference type="InterPro" id="IPR018580">
    <property type="entry name" value="Uncharacterised_YfhO"/>
</dbReference>
<feature type="transmembrane region" description="Helical" evidence="1">
    <location>
        <begin position="444"/>
        <end position="467"/>
    </location>
</feature>
<dbReference type="PANTHER" id="PTHR38454:SF1">
    <property type="entry name" value="INTEGRAL MEMBRANE PROTEIN"/>
    <property type="match status" value="1"/>
</dbReference>
<feature type="transmembrane region" description="Helical" evidence="1">
    <location>
        <begin position="845"/>
        <end position="863"/>
    </location>
</feature>
<feature type="transmembrane region" description="Helical" evidence="1">
    <location>
        <begin position="389"/>
        <end position="406"/>
    </location>
</feature>
<keyword evidence="1" id="KW-0812">Transmembrane</keyword>
<dbReference type="Pfam" id="PF09586">
    <property type="entry name" value="YfhO"/>
    <property type="match status" value="1"/>
</dbReference>
<dbReference type="EMBL" id="AMYT01000021">
    <property type="protein sequence ID" value="EKU26983.1"/>
    <property type="molecule type" value="Genomic_DNA"/>
</dbReference>
<keyword evidence="1" id="KW-1133">Transmembrane helix</keyword>
<feature type="transmembrane region" description="Helical" evidence="1">
    <location>
        <begin position="418"/>
        <end position="437"/>
    </location>
</feature>
<evidence type="ECO:0000256" key="1">
    <source>
        <dbReference type="SAM" id="Phobius"/>
    </source>
</evidence>
<feature type="transmembrane region" description="Helical" evidence="1">
    <location>
        <begin position="113"/>
        <end position="133"/>
    </location>
</feature>
<evidence type="ECO:0000313" key="2">
    <source>
        <dbReference type="EMBL" id="EKU26983.1"/>
    </source>
</evidence>
<dbReference type="RefSeq" id="WP_009491538.1">
    <property type="nucleotide sequence ID" value="NZ_AMYT01000021.1"/>
</dbReference>
<name>K8ZK67_9ENTE</name>
<dbReference type="STRING" id="1234409.C683_0979"/>
<feature type="transmembrane region" description="Helical" evidence="1">
    <location>
        <begin position="86"/>
        <end position="107"/>
    </location>
</feature>
<dbReference type="AlphaFoldDB" id="K8ZK67"/>
<gene>
    <name evidence="2" type="ORF">C683_0979</name>
</gene>